<evidence type="ECO:0000313" key="2">
    <source>
        <dbReference type="EMBL" id="KAK6746028.1"/>
    </source>
</evidence>
<dbReference type="Proteomes" id="UP001303046">
    <property type="component" value="Unassembled WGS sequence"/>
</dbReference>
<evidence type="ECO:0000256" key="1">
    <source>
        <dbReference type="SAM" id="MobiDB-lite"/>
    </source>
</evidence>
<dbReference type="EMBL" id="JAVFWL010000003">
    <property type="protein sequence ID" value="KAK6746028.1"/>
    <property type="molecule type" value="Genomic_DNA"/>
</dbReference>
<sequence>MDSLPCQDTENRPARRSGQNPINDWEGKEAVWSRLQQISSTCPLWENGSSPKPMGLEACNLPVESVGYRNGKGLGDDRTYNARTLASEAAIEDLMVQAKKTSTTSSDDRTRRRHSLNAVFETEKNCLGTCDVEATKKKKSKLSYGPEKFYREDHALQGHNWRLNAKVAQEERRRNFTSGPTAYNGMTRGEALRVHHDD</sequence>
<keyword evidence="3" id="KW-1185">Reference proteome</keyword>
<comment type="caution">
    <text evidence="2">The sequence shown here is derived from an EMBL/GenBank/DDBJ whole genome shotgun (WGS) entry which is preliminary data.</text>
</comment>
<name>A0ABR1D736_NECAM</name>
<feature type="region of interest" description="Disordered" evidence="1">
    <location>
        <begin position="1"/>
        <end position="25"/>
    </location>
</feature>
<reference evidence="2 3" key="1">
    <citation type="submission" date="2023-08" db="EMBL/GenBank/DDBJ databases">
        <title>A Necator americanus chromosomal reference genome.</title>
        <authorList>
            <person name="Ilik V."/>
            <person name="Petrzelkova K.J."/>
            <person name="Pardy F."/>
            <person name="Fuh T."/>
            <person name="Niatou-Singa F.S."/>
            <person name="Gouil Q."/>
            <person name="Baker L."/>
            <person name="Ritchie M.E."/>
            <person name="Jex A.R."/>
            <person name="Gazzola D."/>
            <person name="Li H."/>
            <person name="Toshio Fujiwara R."/>
            <person name="Zhan B."/>
            <person name="Aroian R.V."/>
            <person name="Pafco B."/>
            <person name="Schwarz E.M."/>
        </authorList>
    </citation>
    <scope>NUCLEOTIDE SEQUENCE [LARGE SCALE GENOMIC DNA]</scope>
    <source>
        <strain evidence="2 3">Aroian</strain>
        <tissue evidence="2">Whole animal</tissue>
    </source>
</reference>
<accession>A0ABR1D736</accession>
<gene>
    <name evidence="2" type="primary">Necator_chrIII.g13021</name>
    <name evidence="2" type="ORF">RB195_012254</name>
</gene>
<evidence type="ECO:0000313" key="3">
    <source>
        <dbReference type="Proteomes" id="UP001303046"/>
    </source>
</evidence>
<protein>
    <submittedName>
        <fullName evidence="2">Uncharacterized protein</fullName>
    </submittedName>
</protein>
<feature type="region of interest" description="Disordered" evidence="1">
    <location>
        <begin position="172"/>
        <end position="198"/>
    </location>
</feature>
<proteinExistence type="predicted"/>
<organism evidence="2 3">
    <name type="scientific">Necator americanus</name>
    <name type="common">Human hookworm</name>
    <dbReference type="NCBI Taxonomy" id="51031"/>
    <lineage>
        <taxon>Eukaryota</taxon>
        <taxon>Metazoa</taxon>
        <taxon>Ecdysozoa</taxon>
        <taxon>Nematoda</taxon>
        <taxon>Chromadorea</taxon>
        <taxon>Rhabditida</taxon>
        <taxon>Rhabditina</taxon>
        <taxon>Rhabditomorpha</taxon>
        <taxon>Strongyloidea</taxon>
        <taxon>Ancylostomatidae</taxon>
        <taxon>Bunostominae</taxon>
        <taxon>Necator</taxon>
    </lineage>
</organism>